<dbReference type="InterPro" id="IPR021916">
    <property type="entry name" value="DUF3527"/>
</dbReference>
<gene>
    <name evidence="2" type="ORF">RJ641_021471</name>
</gene>
<feature type="region of interest" description="Disordered" evidence="1">
    <location>
        <begin position="1"/>
        <end position="45"/>
    </location>
</feature>
<dbReference type="Proteomes" id="UP001370490">
    <property type="component" value="Unassembled WGS sequence"/>
</dbReference>
<feature type="compositionally biased region" description="Basic and acidic residues" evidence="1">
    <location>
        <begin position="23"/>
        <end position="41"/>
    </location>
</feature>
<dbReference type="EMBL" id="JBAMMX010000026">
    <property type="protein sequence ID" value="KAK6914150.1"/>
    <property type="molecule type" value="Genomic_DNA"/>
</dbReference>
<evidence type="ECO:0000313" key="3">
    <source>
        <dbReference type="Proteomes" id="UP001370490"/>
    </source>
</evidence>
<comment type="caution">
    <text evidence="2">The sequence shown here is derived from an EMBL/GenBank/DDBJ whole genome shotgun (WGS) entry which is preliminary data.</text>
</comment>
<dbReference type="PANTHER" id="PTHR31390">
    <property type="entry name" value="EXPRESSED PROTEIN"/>
    <property type="match status" value="1"/>
</dbReference>
<name>A0AAN8UET3_9MAGN</name>
<dbReference type="Pfam" id="PF12043">
    <property type="entry name" value="DUF3527"/>
    <property type="match status" value="1"/>
</dbReference>
<proteinExistence type="predicted"/>
<reference evidence="2 3" key="1">
    <citation type="submission" date="2023-12" db="EMBL/GenBank/DDBJ databases">
        <title>A high-quality genome assembly for Dillenia turbinata (Dilleniales).</title>
        <authorList>
            <person name="Chanderbali A."/>
        </authorList>
    </citation>
    <scope>NUCLEOTIDE SEQUENCE [LARGE SCALE GENOMIC DNA]</scope>
    <source>
        <strain evidence="2">LSX21</strain>
        <tissue evidence="2">Leaf</tissue>
    </source>
</reference>
<evidence type="ECO:0000313" key="2">
    <source>
        <dbReference type="EMBL" id="KAK6914150.1"/>
    </source>
</evidence>
<keyword evidence="3" id="KW-1185">Reference proteome</keyword>
<accession>A0AAN8UET3</accession>
<evidence type="ECO:0000256" key="1">
    <source>
        <dbReference type="SAM" id="MobiDB-lite"/>
    </source>
</evidence>
<dbReference type="AlphaFoldDB" id="A0AAN8UET3"/>
<protein>
    <submittedName>
        <fullName evidence="2">Uncharacterized protein</fullName>
    </submittedName>
</protein>
<sequence>MEDKLVNMQKNRKVEEDSLDSLSEGKDTVEHHRSDFMDSKSAKGVGRNKGEGTLILNITQSASSVCCLQKSSLQSDRGLGYWIPKHIVSLDERYLRQCLNLIHITAFKSIPCNMSLDLSFSKIGVHSDSFDNFKTRRNSSFGLSRVAIQCPSASGSGNVVISQAGQWIVGFIAGNRTAKNLLQSPSSHRLGTLASDRSSPMTGSVDFREMLCSDYTSSLVSRQLKKNIMAQRNQGHGFKASHKRLDSLSSTLSTYSDLSSSSSAFGIGNTSQGMLQCTWKAGFPYFVFSVDDKKEHYSANLVQVGSAGNKASDYTYLFNLKSDGQKEHSVNNEESDLVGKMKVHTSFILCPTNNMKIMETECVLFGGDENNMVEVEVQTSKQKLSRNRKLSKLVEVFGSGHSIRHRTPSSSGGACAISENNYKEPFPDSGSNLNAVGKANLLESMIPPNLELTAIILKEYLHDSRQEAEIGGWGLKFLKKVGVKQTSVSKDTSVPAESSRTSGYCSTSVDILIPAGVHGGPQTRNGGPSSLIERWRSGGHCDCGGWDIGCPLKVFHTKIIKEDLLPRVDSQGHCKPFVLSIQGSELDKPYFKMVNINNGLYYIHFQSTLSPLQCFSIAVAILHTHSPQFRPKNVQSLK</sequence>
<dbReference type="PANTHER" id="PTHR31390:SF2">
    <property type="entry name" value="EXPRESSED PROTEIN"/>
    <property type="match status" value="1"/>
</dbReference>
<organism evidence="2 3">
    <name type="scientific">Dillenia turbinata</name>
    <dbReference type="NCBI Taxonomy" id="194707"/>
    <lineage>
        <taxon>Eukaryota</taxon>
        <taxon>Viridiplantae</taxon>
        <taxon>Streptophyta</taxon>
        <taxon>Embryophyta</taxon>
        <taxon>Tracheophyta</taxon>
        <taxon>Spermatophyta</taxon>
        <taxon>Magnoliopsida</taxon>
        <taxon>eudicotyledons</taxon>
        <taxon>Gunneridae</taxon>
        <taxon>Pentapetalae</taxon>
        <taxon>Dilleniales</taxon>
        <taxon>Dilleniaceae</taxon>
        <taxon>Dillenia</taxon>
    </lineage>
</organism>